<comment type="caution">
    <text evidence="2">The sequence shown here is derived from an EMBL/GenBank/DDBJ whole genome shotgun (WGS) entry which is preliminary data.</text>
</comment>
<evidence type="ECO:0000313" key="3">
    <source>
        <dbReference type="Proteomes" id="UP001054945"/>
    </source>
</evidence>
<gene>
    <name evidence="2" type="ORF">CEXT_733201</name>
</gene>
<dbReference type="Proteomes" id="UP001054945">
    <property type="component" value="Unassembled WGS sequence"/>
</dbReference>
<proteinExistence type="predicted"/>
<protein>
    <submittedName>
        <fullName evidence="2">Uncharacterized protein</fullName>
    </submittedName>
</protein>
<feature type="region of interest" description="Disordered" evidence="1">
    <location>
        <begin position="78"/>
        <end position="101"/>
    </location>
</feature>
<organism evidence="2 3">
    <name type="scientific">Caerostris extrusa</name>
    <name type="common">Bark spider</name>
    <name type="synonym">Caerostris bankana</name>
    <dbReference type="NCBI Taxonomy" id="172846"/>
    <lineage>
        <taxon>Eukaryota</taxon>
        <taxon>Metazoa</taxon>
        <taxon>Ecdysozoa</taxon>
        <taxon>Arthropoda</taxon>
        <taxon>Chelicerata</taxon>
        <taxon>Arachnida</taxon>
        <taxon>Araneae</taxon>
        <taxon>Araneomorphae</taxon>
        <taxon>Entelegynae</taxon>
        <taxon>Araneoidea</taxon>
        <taxon>Araneidae</taxon>
        <taxon>Caerostris</taxon>
    </lineage>
</organism>
<name>A0AAV4QY93_CAEEX</name>
<evidence type="ECO:0000313" key="2">
    <source>
        <dbReference type="EMBL" id="GIY14239.1"/>
    </source>
</evidence>
<keyword evidence="3" id="KW-1185">Reference proteome</keyword>
<evidence type="ECO:0000256" key="1">
    <source>
        <dbReference type="SAM" id="MobiDB-lite"/>
    </source>
</evidence>
<dbReference type="EMBL" id="BPLR01007051">
    <property type="protein sequence ID" value="GIY14239.1"/>
    <property type="molecule type" value="Genomic_DNA"/>
</dbReference>
<feature type="compositionally biased region" description="Basic and acidic residues" evidence="1">
    <location>
        <begin position="84"/>
        <end position="101"/>
    </location>
</feature>
<reference evidence="2 3" key="1">
    <citation type="submission" date="2021-06" db="EMBL/GenBank/DDBJ databases">
        <title>Caerostris extrusa draft genome.</title>
        <authorList>
            <person name="Kono N."/>
            <person name="Arakawa K."/>
        </authorList>
    </citation>
    <scope>NUCLEOTIDE SEQUENCE [LARGE SCALE GENOMIC DNA]</scope>
</reference>
<sequence length="101" mass="11639">MDNHLNWSSHFSYTKQKIEKHLQKTFPFLGRKSVMTKIKEATHLQHFAKTHPYLHQPSYASQLDAIKVLLHEGRAIMGDSNNEPEVKCDSASKSEDENFQG</sequence>
<dbReference type="AlphaFoldDB" id="A0AAV4QY93"/>
<accession>A0AAV4QY93</accession>